<name>A0ABV6QTK9_9ACTN</name>
<evidence type="ECO:0000313" key="3">
    <source>
        <dbReference type="Proteomes" id="UP001589890"/>
    </source>
</evidence>
<feature type="signal peptide" evidence="1">
    <location>
        <begin position="1"/>
        <end position="26"/>
    </location>
</feature>
<keyword evidence="3" id="KW-1185">Reference proteome</keyword>
<accession>A0ABV6QTK9</accession>
<evidence type="ECO:0000256" key="1">
    <source>
        <dbReference type="SAM" id="SignalP"/>
    </source>
</evidence>
<dbReference type="RefSeq" id="WP_380051094.1">
    <property type="nucleotide sequence ID" value="NZ_JBHLTC010000030.1"/>
</dbReference>
<organism evidence="2 3">
    <name type="scientific">Kribbella deserti</name>
    <dbReference type="NCBI Taxonomy" id="1926257"/>
    <lineage>
        <taxon>Bacteria</taxon>
        <taxon>Bacillati</taxon>
        <taxon>Actinomycetota</taxon>
        <taxon>Actinomycetes</taxon>
        <taxon>Propionibacteriales</taxon>
        <taxon>Kribbellaceae</taxon>
        <taxon>Kribbella</taxon>
    </lineage>
</organism>
<evidence type="ECO:0000313" key="2">
    <source>
        <dbReference type="EMBL" id="MFC0626947.1"/>
    </source>
</evidence>
<evidence type="ECO:0008006" key="4">
    <source>
        <dbReference type="Google" id="ProtNLM"/>
    </source>
</evidence>
<sequence length="437" mass="46113">MALGTFRRPWSLPALVAIVVPVLCVAGCSTEPSPTSVTVAWSDASRRGITVSWAEPSDVPNKVSIEGVVTASPSYLKYTKAGEPNTVTLPRSAFPVDGNFRIAVTHGTPSSGSLSKPGHSPMFDTDGPVEPVVTGVTRSGNAVLVRWRAGSRTVDYTPGDPLDLPAGRQLFSPAVGQAGKALRILGRNTSATQRLITNVRPPYRFQVMAANEWGTTWGAVVTADTTAIKAQIPGTAAYGASTLVRGQVTQNRLVCQTSKCGVQPVPAEAGILVVLHARDRMSAPWRAVGRTRTKPGGFYFISVPSPGTRMYRAVAPTSIRSAAQVAVGSTSTAKVTRTRVRLIAAGFAGGNVKRRGQAALAMVSFAPAINGRAMLQYWNGRAWSNAGWVPVRAGRAVKQFGATRPGVAGYRYVIPPLVHAGRPIEGVATGSFVLRTF</sequence>
<reference evidence="2 3" key="1">
    <citation type="submission" date="2024-09" db="EMBL/GenBank/DDBJ databases">
        <authorList>
            <person name="Sun Q."/>
            <person name="Mori K."/>
        </authorList>
    </citation>
    <scope>NUCLEOTIDE SEQUENCE [LARGE SCALE GENOMIC DNA]</scope>
    <source>
        <strain evidence="2 3">CGMCC 1.15906</strain>
    </source>
</reference>
<comment type="caution">
    <text evidence="2">The sequence shown here is derived from an EMBL/GenBank/DDBJ whole genome shotgun (WGS) entry which is preliminary data.</text>
</comment>
<gene>
    <name evidence="2" type="ORF">ACFFGN_22895</name>
</gene>
<protein>
    <recommendedName>
        <fullName evidence="4">Fibronectin type-III domain-containing protein</fullName>
    </recommendedName>
</protein>
<keyword evidence="1" id="KW-0732">Signal</keyword>
<feature type="chain" id="PRO_5047027444" description="Fibronectin type-III domain-containing protein" evidence="1">
    <location>
        <begin position="27"/>
        <end position="437"/>
    </location>
</feature>
<dbReference type="EMBL" id="JBHLTC010000030">
    <property type="protein sequence ID" value="MFC0626947.1"/>
    <property type="molecule type" value="Genomic_DNA"/>
</dbReference>
<proteinExistence type="predicted"/>
<dbReference type="Proteomes" id="UP001589890">
    <property type="component" value="Unassembled WGS sequence"/>
</dbReference>